<dbReference type="Pfam" id="PF18417">
    <property type="entry name" value="LodA_C"/>
    <property type="match status" value="1"/>
</dbReference>
<organism evidence="3">
    <name type="scientific">sediment metagenome</name>
    <dbReference type="NCBI Taxonomy" id="749907"/>
    <lineage>
        <taxon>unclassified sequences</taxon>
        <taxon>metagenomes</taxon>
        <taxon>ecological metagenomes</taxon>
    </lineage>
</organism>
<dbReference type="EMBL" id="ADZX01000429">
    <property type="protein sequence ID" value="EFK96655.1"/>
    <property type="molecule type" value="Genomic_DNA"/>
</dbReference>
<dbReference type="PANTHER" id="PTHR40274:SF3">
    <property type="entry name" value="VIRGINIAMYCIN B LYASE"/>
    <property type="match status" value="1"/>
</dbReference>
<evidence type="ECO:0008006" key="4">
    <source>
        <dbReference type="Google" id="ProtNLM"/>
    </source>
</evidence>
<reference evidence="3" key="2">
    <citation type="journal article" date="2011" name="Microb. Ecol.">
        <title>Taxonomic and Functional Metagenomic Profiling of the Microbial Community in the Anoxic Sediment of a Sub-saline Shallow Lake (Laguna de Carrizo, Central Spain).</title>
        <authorList>
            <person name="Ferrer M."/>
            <person name="Guazzaroni M.E."/>
            <person name="Richter M."/>
            <person name="Garcia-Salamanca A."/>
            <person name="Yarza P."/>
            <person name="Suarez-Suarez A."/>
            <person name="Solano J."/>
            <person name="Alcaide M."/>
            <person name="van Dillewijn P."/>
            <person name="Molina-Henares M.A."/>
            <person name="Lopez-Cortes N."/>
            <person name="Al-Ramahi Y."/>
            <person name="Guerrero C."/>
            <person name="Acosta A."/>
            <person name="de Eugenio L.I."/>
            <person name="Martinez V."/>
            <person name="Marques S."/>
            <person name="Rojo F."/>
            <person name="Santero E."/>
            <person name="Genilloud O."/>
            <person name="Perez-Perez J."/>
            <person name="Rossello-Mora R."/>
            <person name="Ramos J.L."/>
        </authorList>
    </citation>
    <scope>NUCLEOTIDE SEQUENCE</scope>
</reference>
<accession>D9PIG1</accession>
<proteinExistence type="predicted"/>
<name>D9PIG1_9ZZZZ</name>
<dbReference type="InterPro" id="IPR051344">
    <property type="entry name" value="Vgb"/>
</dbReference>
<sequence length="842" mass="90962">MSIHPAVGFARVGNSRDAFYFGPDVVGQLPRGPFKDAKGAMAKQAARFRIYGYDAQGRVLGEVTSAEASIEWRVDVANTKAAWYSIDEAFDIPDSPSVPLRNADVVDRSSLVVHATPRRLRGGGAGPLPLDGGDFAGRAVTLGEVLTDERGRLVVMPGSGEAYSVPGADPLGGFADNDGWTDNTCDGPIRATVRIGGRTLEAEPAWVVCASPNYAPGIPAGLVTLHDSVESALFEAGRMPVGATDFTRDVWPIFERITDLQWVNAGYLDSHGFGSLQDWTQQRWRERLADATTVNEPFRSMVADGFRDPAFTEVQPTLEPQMYGDAVTMPPNLVEPRQWLALTPLQYRHLKAWARGDFTDRRRPVVTRLSDVPLDEQPATLDKASMNACLGGAFHPGVEFPWIARVDWLWTSDLRLRLGSTSPDAGNWGPELTSATALSRRGPLSKLGPGGVTQWMGVPWHADSASCRVGYQKALSLVLPGFWPARIPNHVLSEADYRIVVDTDRTLAERRRAFRTRREWERFIAQPTRPPTLALMVREWFKQGVVRDRPGPTDGRFPSRMKVESDAGYDVEPPTEYGAWMWVPQLPMFPFVVANSNDNSLRSVDRRGRQVPLGLSAALGRPEGITRDGSGNLYVCCLDANIVARVTPTGVVSTFAQGLENPVSITIDGEGNLYVANYTTAGWIAKITPSGDASTLVAPSAGLVQPIGLVMSPDGALLVSNAGPGTVARVDPVSGAVLDPAWIAGLDGPRGMVFDASFHLYLGVRWTNTVNRYDVDGNALPITFTGTALGEPFGVAVDASDRIYVSNSARNVVNRIVVSGDSGVVSDFATGLPNPGGIVFNG</sequence>
<evidence type="ECO:0000259" key="2">
    <source>
        <dbReference type="Pfam" id="PF18417"/>
    </source>
</evidence>
<protein>
    <recommendedName>
        <fullName evidence="4">NHL repeat containing protein</fullName>
    </recommendedName>
</protein>
<dbReference type="InterPro" id="IPR011042">
    <property type="entry name" value="6-blade_b-propeller_TolB-like"/>
</dbReference>
<dbReference type="PANTHER" id="PTHR40274">
    <property type="entry name" value="VIRGINIAMYCIN B LYASE"/>
    <property type="match status" value="1"/>
</dbReference>
<gene>
    <name evidence="3" type="ORF">LDC_1319</name>
</gene>
<dbReference type="SUPFAM" id="SSF63829">
    <property type="entry name" value="Calcium-dependent phosphotriesterase"/>
    <property type="match status" value="1"/>
</dbReference>
<evidence type="ECO:0000313" key="3">
    <source>
        <dbReference type="EMBL" id="EFK96655.1"/>
    </source>
</evidence>
<evidence type="ECO:0000259" key="1">
    <source>
        <dbReference type="Pfam" id="PF17990"/>
    </source>
</evidence>
<dbReference type="InterPro" id="IPR041173">
    <property type="entry name" value="LodA_C"/>
</dbReference>
<dbReference type="InterPro" id="IPR041168">
    <property type="entry name" value="LodA_N"/>
</dbReference>
<reference evidence="3" key="1">
    <citation type="submission" date="2010-07" db="EMBL/GenBank/DDBJ databases">
        <authorList>
            <consortium name="CONSOLIDER consortium CSD2007-00005"/>
            <person name="Guazzaroni M.-E."/>
            <person name="Richter M."/>
            <person name="Garcia-Salamanca A."/>
            <person name="Yarza P."/>
            <person name="Ferrer M."/>
        </authorList>
    </citation>
    <scope>NUCLEOTIDE SEQUENCE</scope>
</reference>
<dbReference type="Pfam" id="PF17990">
    <property type="entry name" value="LodA_N"/>
    <property type="match status" value="1"/>
</dbReference>
<dbReference type="Gene3D" id="2.120.10.30">
    <property type="entry name" value="TolB, C-terminal domain"/>
    <property type="match status" value="2"/>
</dbReference>
<feature type="domain" description="L-Lysine epsilon oxidase N-terminal" evidence="1">
    <location>
        <begin position="4"/>
        <end position="209"/>
    </location>
</feature>
<dbReference type="Pfam" id="PF24684">
    <property type="entry name" value="Vgb_lyase"/>
    <property type="match status" value="1"/>
</dbReference>
<comment type="caution">
    <text evidence="3">The sequence shown here is derived from an EMBL/GenBank/DDBJ whole genome shotgun (WGS) entry which is preliminary data.</text>
</comment>
<dbReference type="AlphaFoldDB" id="D9PIG1"/>
<feature type="domain" description="L-lysine epsilon oxidase C-terminal" evidence="2">
    <location>
        <begin position="334"/>
        <end position="473"/>
    </location>
</feature>